<evidence type="ECO:0000256" key="9">
    <source>
        <dbReference type="ARBA" id="ARBA00023170"/>
    </source>
</evidence>
<dbReference type="InterPro" id="IPR001245">
    <property type="entry name" value="Ser-Thr/Tyr_kinase_cat_dom"/>
</dbReference>
<evidence type="ECO:0000256" key="4">
    <source>
        <dbReference type="ARBA" id="ARBA00022692"/>
    </source>
</evidence>
<keyword evidence="12" id="KW-0067">ATP-binding</keyword>
<dbReference type="InterPro" id="IPR017441">
    <property type="entry name" value="Protein_kinase_ATP_BS"/>
</dbReference>
<accession>A0AAU9VPJ9</accession>
<keyword evidence="10" id="KW-0325">Glycoprotein</keyword>
<evidence type="ECO:0000313" key="14">
    <source>
        <dbReference type="EMBL" id="CAH3035803.1"/>
    </source>
</evidence>
<dbReference type="InterPro" id="IPR013783">
    <property type="entry name" value="Ig-like_fold"/>
</dbReference>
<proteinExistence type="predicted"/>
<evidence type="ECO:0000256" key="7">
    <source>
        <dbReference type="ARBA" id="ARBA00022989"/>
    </source>
</evidence>
<keyword evidence="6" id="KW-0418">Kinase</keyword>
<dbReference type="GO" id="GO:0043235">
    <property type="term" value="C:receptor complex"/>
    <property type="evidence" value="ECO:0007669"/>
    <property type="project" value="TreeGrafter"/>
</dbReference>
<dbReference type="PROSITE" id="PS00107">
    <property type="entry name" value="PROTEIN_KINASE_ATP"/>
    <property type="match status" value="1"/>
</dbReference>
<keyword evidence="7" id="KW-1133">Transmembrane helix</keyword>
<feature type="binding site" evidence="12">
    <location>
        <position position="201"/>
    </location>
    <ligand>
        <name>ATP</name>
        <dbReference type="ChEBI" id="CHEBI:30616"/>
    </ligand>
</feature>
<evidence type="ECO:0000256" key="3">
    <source>
        <dbReference type="ARBA" id="ARBA00022679"/>
    </source>
</evidence>
<dbReference type="EMBL" id="CALNXJ010000003">
    <property type="protein sequence ID" value="CAH3035803.1"/>
    <property type="molecule type" value="Genomic_DNA"/>
</dbReference>
<dbReference type="InterPro" id="IPR003961">
    <property type="entry name" value="FN3_dom"/>
</dbReference>
<name>A0AAU9VPJ9_9CNID</name>
<comment type="caution">
    <text evidence="14">The sequence shown here is derived from an EMBL/GenBank/DDBJ whole genome shotgun (WGS) entry which is preliminary data.</text>
</comment>
<keyword evidence="8" id="KW-0472">Membrane</keyword>
<evidence type="ECO:0000256" key="6">
    <source>
        <dbReference type="ARBA" id="ARBA00022777"/>
    </source>
</evidence>
<dbReference type="Gene3D" id="2.60.40.10">
    <property type="entry name" value="Immunoglobulins"/>
    <property type="match status" value="1"/>
</dbReference>
<dbReference type="Gene3D" id="1.10.510.10">
    <property type="entry name" value="Transferase(Phosphotransferase) domain 1"/>
    <property type="match status" value="1"/>
</dbReference>
<dbReference type="SUPFAM" id="SSF56112">
    <property type="entry name" value="Protein kinase-like (PK-like)"/>
    <property type="match status" value="1"/>
</dbReference>
<evidence type="ECO:0000256" key="1">
    <source>
        <dbReference type="ARBA" id="ARBA00004167"/>
    </source>
</evidence>
<dbReference type="GO" id="GO:0004714">
    <property type="term" value="F:transmembrane receptor protein tyrosine kinase activity"/>
    <property type="evidence" value="ECO:0007669"/>
    <property type="project" value="UniProtKB-EC"/>
</dbReference>
<dbReference type="Pfam" id="PF07714">
    <property type="entry name" value="PK_Tyr_Ser-Thr"/>
    <property type="match status" value="2"/>
</dbReference>
<dbReference type="SMART" id="SM00219">
    <property type="entry name" value="TyrKc"/>
    <property type="match status" value="1"/>
</dbReference>
<dbReference type="Pfam" id="PF00041">
    <property type="entry name" value="fn3"/>
    <property type="match status" value="1"/>
</dbReference>
<dbReference type="InterPro" id="IPR050122">
    <property type="entry name" value="RTK"/>
</dbReference>
<keyword evidence="15" id="KW-1185">Reference proteome</keyword>
<evidence type="ECO:0000256" key="12">
    <source>
        <dbReference type="PROSITE-ProRule" id="PRU10141"/>
    </source>
</evidence>
<dbReference type="Proteomes" id="UP001159428">
    <property type="component" value="Unassembled WGS sequence"/>
</dbReference>
<dbReference type="SUPFAM" id="SSF49265">
    <property type="entry name" value="Fibronectin type III"/>
    <property type="match status" value="1"/>
</dbReference>
<dbReference type="CDD" id="cd00063">
    <property type="entry name" value="FN3"/>
    <property type="match status" value="1"/>
</dbReference>
<dbReference type="GO" id="GO:0007169">
    <property type="term" value="P:cell surface receptor protein tyrosine kinase signaling pathway"/>
    <property type="evidence" value="ECO:0007669"/>
    <property type="project" value="TreeGrafter"/>
</dbReference>
<reference evidence="14 15" key="1">
    <citation type="submission" date="2022-05" db="EMBL/GenBank/DDBJ databases">
        <authorList>
            <consortium name="Genoscope - CEA"/>
            <person name="William W."/>
        </authorList>
    </citation>
    <scope>NUCLEOTIDE SEQUENCE [LARGE SCALE GENOMIC DNA]</scope>
</reference>
<evidence type="ECO:0000256" key="8">
    <source>
        <dbReference type="ARBA" id="ARBA00023136"/>
    </source>
</evidence>
<dbReference type="InterPro" id="IPR036116">
    <property type="entry name" value="FN3_sf"/>
</dbReference>
<dbReference type="EC" id="2.7.10.1" evidence="2"/>
<dbReference type="InterPro" id="IPR020635">
    <property type="entry name" value="Tyr_kinase_cat_dom"/>
</dbReference>
<dbReference type="GO" id="GO:0005886">
    <property type="term" value="C:plasma membrane"/>
    <property type="evidence" value="ECO:0007669"/>
    <property type="project" value="TreeGrafter"/>
</dbReference>
<dbReference type="InterPro" id="IPR000719">
    <property type="entry name" value="Prot_kinase_dom"/>
</dbReference>
<gene>
    <name evidence="14" type="ORF">PMEA_00016492</name>
</gene>
<evidence type="ECO:0000256" key="10">
    <source>
        <dbReference type="ARBA" id="ARBA00023180"/>
    </source>
</evidence>
<dbReference type="CDD" id="cd00192">
    <property type="entry name" value="PTKc"/>
    <property type="match status" value="1"/>
</dbReference>
<evidence type="ECO:0000256" key="2">
    <source>
        <dbReference type="ARBA" id="ARBA00011902"/>
    </source>
</evidence>
<dbReference type="InterPro" id="IPR011009">
    <property type="entry name" value="Kinase-like_dom_sf"/>
</dbReference>
<keyword evidence="5" id="KW-0677">Repeat</keyword>
<dbReference type="GO" id="GO:0005524">
    <property type="term" value="F:ATP binding"/>
    <property type="evidence" value="ECO:0007669"/>
    <property type="project" value="UniProtKB-UniRule"/>
</dbReference>
<dbReference type="PRINTS" id="PR00109">
    <property type="entry name" value="TYRKINASE"/>
</dbReference>
<dbReference type="PROSITE" id="PS00109">
    <property type="entry name" value="PROTEIN_KINASE_TYR"/>
    <property type="match status" value="1"/>
</dbReference>
<dbReference type="Gene3D" id="3.30.200.20">
    <property type="entry name" value="Phosphorylase Kinase, domain 1"/>
    <property type="match status" value="1"/>
</dbReference>
<organism evidence="14 15">
    <name type="scientific">Pocillopora meandrina</name>
    <dbReference type="NCBI Taxonomy" id="46732"/>
    <lineage>
        <taxon>Eukaryota</taxon>
        <taxon>Metazoa</taxon>
        <taxon>Cnidaria</taxon>
        <taxon>Anthozoa</taxon>
        <taxon>Hexacorallia</taxon>
        <taxon>Scleractinia</taxon>
        <taxon>Astrocoeniina</taxon>
        <taxon>Pocilloporidae</taxon>
        <taxon>Pocillopora</taxon>
    </lineage>
</organism>
<evidence type="ECO:0000256" key="11">
    <source>
        <dbReference type="ARBA" id="ARBA00051243"/>
    </source>
</evidence>
<dbReference type="PANTHER" id="PTHR24416:SF621">
    <property type="entry name" value="TYROSINE KINASE RECEPTOR CAD96CA"/>
    <property type="match status" value="1"/>
</dbReference>
<protein>
    <recommendedName>
        <fullName evidence="2">receptor protein-tyrosine kinase</fullName>
        <ecNumber evidence="2">2.7.10.1</ecNumber>
    </recommendedName>
</protein>
<dbReference type="PROSITE" id="PS50011">
    <property type="entry name" value="PROTEIN_KINASE_DOM"/>
    <property type="match status" value="1"/>
</dbReference>
<keyword evidence="4" id="KW-0812">Transmembrane</keyword>
<dbReference type="InterPro" id="IPR008266">
    <property type="entry name" value="Tyr_kinase_AS"/>
</dbReference>
<feature type="domain" description="Protein kinase" evidence="13">
    <location>
        <begin position="172"/>
        <end position="505"/>
    </location>
</feature>
<evidence type="ECO:0000256" key="5">
    <source>
        <dbReference type="ARBA" id="ARBA00022737"/>
    </source>
</evidence>
<comment type="catalytic activity">
    <reaction evidence="11">
        <text>L-tyrosyl-[protein] + ATP = O-phospho-L-tyrosyl-[protein] + ADP + H(+)</text>
        <dbReference type="Rhea" id="RHEA:10596"/>
        <dbReference type="Rhea" id="RHEA-COMP:10136"/>
        <dbReference type="Rhea" id="RHEA-COMP:20101"/>
        <dbReference type="ChEBI" id="CHEBI:15378"/>
        <dbReference type="ChEBI" id="CHEBI:30616"/>
        <dbReference type="ChEBI" id="CHEBI:46858"/>
        <dbReference type="ChEBI" id="CHEBI:61978"/>
        <dbReference type="ChEBI" id="CHEBI:456216"/>
        <dbReference type="EC" id="2.7.10.1"/>
    </reaction>
</comment>
<dbReference type="AlphaFoldDB" id="A0AAU9VPJ9"/>
<sequence length="526" mass="60177">MAVVVSWTLKEKNGIIKEYHVTYIREDENSETKTLATKKMEARFDLKAGKTYQLQVFAINQIGRGPAGVKNFTVKNNGAEAELLRKGQLNPTLGYMMVSPVYIPLYHRTYQNITTKRPHLYGIGYASQLSPRVTLSELTFHLFLYKIQPTVYMSSLHEYQNVDGFKLDRQRLTTVQVLGSGNFGQVCKAIYGPLRTEVAVKSLKDNALPKDVQDFKTELAFMSSLQPHPHVVKLIGCCIEKDPSLIVLEYLVYGDLLGYLRKSRGIEDTYNIGEKGPSSSLREKDLLSFAWMIADGMNYLASMKIVHRDLAARNVLVGDKKVCKISDFGLARGLEEDIYTRKTQARLPIKWMPPESLFYGTSTTMSDNKLFSSANQHSLISNFIVRDEGYYMEIDVNISIFYRWSYGIVMWEVFTIGMSSNVENFPLATGHNTLTITCESPYPGKTSRKTANLLQTGYRMPRPAHISQELYSIMKECWEEEPSKRPTFQWLCSAMKRLLDDHKTYVNLEIYDGKNYVNFDMMMDKE</sequence>
<evidence type="ECO:0000259" key="13">
    <source>
        <dbReference type="PROSITE" id="PS50011"/>
    </source>
</evidence>
<keyword evidence="3" id="KW-0808">Transferase</keyword>
<comment type="subcellular location">
    <subcellularLocation>
        <location evidence="1">Membrane</location>
        <topology evidence="1">Single-pass membrane protein</topology>
    </subcellularLocation>
</comment>
<dbReference type="PANTHER" id="PTHR24416">
    <property type="entry name" value="TYROSINE-PROTEIN KINASE RECEPTOR"/>
    <property type="match status" value="1"/>
</dbReference>
<keyword evidence="12" id="KW-0547">Nucleotide-binding</keyword>
<keyword evidence="9" id="KW-0675">Receptor</keyword>
<evidence type="ECO:0000313" key="15">
    <source>
        <dbReference type="Proteomes" id="UP001159428"/>
    </source>
</evidence>